<dbReference type="SUPFAM" id="SSF64438">
    <property type="entry name" value="CNF1/YfiH-like putative cysteine hydrolases"/>
    <property type="match status" value="1"/>
</dbReference>
<comment type="catalytic activity">
    <reaction evidence="9">
        <text>S-methyl-5'-thioadenosine + phosphate = 5-(methylsulfanyl)-alpha-D-ribose 1-phosphate + adenine</text>
        <dbReference type="Rhea" id="RHEA:11852"/>
        <dbReference type="ChEBI" id="CHEBI:16708"/>
        <dbReference type="ChEBI" id="CHEBI:17509"/>
        <dbReference type="ChEBI" id="CHEBI:43474"/>
        <dbReference type="ChEBI" id="CHEBI:58533"/>
        <dbReference type="EC" id="2.4.2.28"/>
    </reaction>
    <physiologicalReaction direction="left-to-right" evidence="9">
        <dbReference type="Rhea" id="RHEA:11853"/>
    </physiologicalReaction>
</comment>
<organism evidence="10 11">
    <name type="scientific">Prosthecobacter dejongeii</name>
    <dbReference type="NCBI Taxonomy" id="48465"/>
    <lineage>
        <taxon>Bacteria</taxon>
        <taxon>Pseudomonadati</taxon>
        <taxon>Verrucomicrobiota</taxon>
        <taxon>Verrucomicrobiia</taxon>
        <taxon>Verrucomicrobiales</taxon>
        <taxon>Verrucomicrobiaceae</taxon>
        <taxon>Prosthecobacter</taxon>
    </lineage>
</organism>
<gene>
    <name evidence="10" type="ORF">HNQ64_002469</name>
</gene>
<dbReference type="PANTHER" id="PTHR30616">
    <property type="entry name" value="UNCHARACTERIZED PROTEIN YFIH"/>
    <property type="match status" value="1"/>
</dbReference>
<comment type="catalytic activity">
    <reaction evidence="8">
        <text>adenosine + phosphate = alpha-D-ribose 1-phosphate + adenine</text>
        <dbReference type="Rhea" id="RHEA:27642"/>
        <dbReference type="ChEBI" id="CHEBI:16335"/>
        <dbReference type="ChEBI" id="CHEBI:16708"/>
        <dbReference type="ChEBI" id="CHEBI:43474"/>
        <dbReference type="ChEBI" id="CHEBI:57720"/>
        <dbReference type="EC" id="2.4.2.1"/>
    </reaction>
    <physiologicalReaction direction="left-to-right" evidence="8">
        <dbReference type="Rhea" id="RHEA:27643"/>
    </physiologicalReaction>
</comment>
<evidence type="ECO:0008006" key="12">
    <source>
        <dbReference type="Google" id="ProtNLM"/>
    </source>
</evidence>
<evidence type="ECO:0000256" key="6">
    <source>
        <dbReference type="ARBA" id="ARBA00022833"/>
    </source>
</evidence>
<evidence type="ECO:0000256" key="2">
    <source>
        <dbReference type="ARBA" id="ARBA00007353"/>
    </source>
</evidence>
<proteinExistence type="inferred from homology"/>
<dbReference type="InterPro" id="IPR003730">
    <property type="entry name" value="Cu_polyphenol_OxRdtase"/>
</dbReference>
<dbReference type="CDD" id="cd16833">
    <property type="entry name" value="YfiH"/>
    <property type="match status" value="1"/>
</dbReference>
<dbReference type="InterPro" id="IPR011324">
    <property type="entry name" value="Cytotoxic_necrot_fac-like_cat"/>
</dbReference>
<name>A0A7W8DQS8_9BACT</name>
<dbReference type="EMBL" id="JACHIF010000004">
    <property type="protein sequence ID" value="MBB5038211.1"/>
    <property type="molecule type" value="Genomic_DNA"/>
</dbReference>
<evidence type="ECO:0000256" key="3">
    <source>
        <dbReference type="ARBA" id="ARBA00022679"/>
    </source>
</evidence>
<dbReference type="GO" id="GO:0017061">
    <property type="term" value="F:S-methyl-5-thioadenosine phosphorylase activity"/>
    <property type="evidence" value="ECO:0007669"/>
    <property type="project" value="UniProtKB-EC"/>
</dbReference>
<evidence type="ECO:0000256" key="8">
    <source>
        <dbReference type="ARBA" id="ARBA00048968"/>
    </source>
</evidence>
<dbReference type="AlphaFoldDB" id="A0A7W8DQS8"/>
<keyword evidence="6" id="KW-0862">Zinc</keyword>
<dbReference type="Gene3D" id="3.60.140.10">
    <property type="entry name" value="CNF1/YfiH-like putative cysteine hydrolases"/>
    <property type="match status" value="2"/>
</dbReference>
<dbReference type="GO" id="GO:0005507">
    <property type="term" value="F:copper ion binding"/>
    <property type="evidence" value="ECO:0007669"/>
    <property type="project" value="TreeGrafter"/>
</dbReference>
<evidence type="ECO:0000256" key="4">
    <source>
        <dbReference type="ARBA" id="ARBA00022723"/>
    </source>
</evidence>
<evidence type="ECO:0000256" key="5">
    <source>
        <dbReference type="ARBA" id="ARBA00022801"/>
    </source>
</evidence>
<evidence type="ECO:0000313" key="10">
    <source>
        <dbReference type="EMBL" id="MBB5038211.1"/>
    </source>
</evidence>
<reference evidence="10 11" key="1">
    <citation type="submission" date="2020-08" db="EMBL/GenBank/DDBJ databases">
        <title>Genomic Encyclopedia of Type Strains, Phase IV (KMG-IV): sequencing the most valuable type-strain genomes for metagenomic binning, comparative biology and taxonomic classification.</title>
        <authorList>
            <person name="Goeker M."/>
        </authorList>
    </citation>
    <scope>NUCLEOTIDE SEQUENCE [LARGE SCALE GENOMIC DNA]</scope>
    <source>
        <strain evidence="10 11">DSM 12251</strain>
    </source>
</reference>
<protein>
    <recommendedName>
        <fullName evidence="12">Purine nucleoside phosphorylase</fullName>
    </recommendedName>
</protein>
<keyword evidence="5" id="KW-0378">Hydrolase</keyword>
<keyword evidence="4" id="KW-0479">Metal-binding</keyword>
<comment type="catalytic activity">
    <reaction evidence="1">
        <text>inosine + phosphate = alpha-D-ribose 1-phosphate + hypoxanthine</text>
        <dbReference type="Rhea" id="RHEA:27646"/>
        <dbReference type="ChEBI" id="CHEBI:17368"/>
        <dbReference type="ChEBI" id="CHEBI:17596"/>
        <dbReference type="ChEBI" id="CHEBI:43474"/>
        <dbReference type="ChEBI" id="CHEBI:57720"/>
        <dbReference type="EC" id="2.4.2.1"/>
    </reaction>
    <physiologicalReaction direction="left-to-right" evidence="1">
        <dbReference type="Rhea" id="RHEA:27647"/>
    </physiologicalReaction>
</comment>
<sequence length="217" mass="23620">MTFPLLSDLPGFRHRFTLRHPDIAVDAERVVVVERLWDWHREQAVELGFHAHSLCTAEQVHGSRVVAIDSVPTAPILGADGIVTGAADLVIGIYVADCGALYLADPVTGACGIVHSGKKGSELGIAAEAIRLMHAKYGCDPSNIRAQLGPCIRPPAYEVDFASQIRESCLQAGILPEHYADCDICTSSDLRRFYSYRMEKGRTGRMLALMGRLSSNT</sequence>
<dbReference type="InterPro" id="IPR038371">
    <property type="entry name" value="Cu_polyphenol_OxRdtase_sf"/>
</dbReference>
<evidence type="ECO:0000256" key="7">
    <source>
        <dbReference type="ARBA" id="ARBA00047989"/>
    </source>
</evidence>
<accession>A0A7W8DQS8</accession>
<keyword evidence="3" id="KW-0808">Transferase</keyword>
<dbReference type="Proteomes" id="UP000534294">
    <property type="component" value="Unassembled WGS sequence"/>
</dbReference>
<dbReference type="GO" id="GO:0016787">
    <property type="term" value="F:hydrolase activity"/>
    <property type="evidence" value="ECO:0007669"/>
    <property type="project" value="UniProtKB-KW"/>
</dbReference>
<keyword evidence="11" id="KW-1185">Reference proteome</keyword>
<evidence type="ECO:0000256" key="9">
    <source>
        <dbReference type="ARBA" id="ARBA00049893"/>
    </source>
</evidence>
<comment type="caution">
    <text evidence="10">The sequence shown here is derived from an EMBL/GenBank/DDBJ whole genome shotgun (WGS) entry which is preliminary data.</text>
</comment>
<comment type="similarity">
    <text evidence="2">Belongs to the purine nucleoside phosphorylase YfiH/LACC1 family.</text>
</comment>
<comment type="catalytic activity">
    <reaction evidence="7">
        <text>adenosine + H2O + H(+) = inosine + NH4(+)</text>
        <dbReference type="Rhea" id="RHEA:24408"/>
        <dbReference type="ChEBI" id="CHEBI:15377"/>
        <dbReference type="ChEBI" id="CHEBI:15378"/>
        <dbReference type="ChEBI" id="CHEBI:16335"/>
        <dbReference type="ChEBI" id="CHEBI:17596"/>
        <dbReference type="ChEBI" id="CHEBI:28938"/>
        <dbReference type="EC" id="3.5.4.4"/>
    </reaction>
    <physiologicalReaction direction="left-to-right" evidence="7">
        <dbReference type="Rhea" id="RHEA:24409"/>
    </physiologicalReaction>
</comment>
<evidence type="ECO:0000313" key="11">
    <source>
        <dbReference type="Proteomes" id="UP000534294"/>
    </source>
</evidence>
<dbReference type="PANTHER" id="PTHR30616:SF2">
    <property type="entry name" value="PURINE NUCLEOSIDE PHOSPHORYLASE LACC1"/>
    <property type="match status" value="1"/>
</dbReference>
<dbReference type="RefSeq" id="WP_184208805.1">
    <property type="nucleotide sequence ID" value="NZ_JACHIF010000004.1"/>
</dbReference>
<dbReference type="Pfam" id="PF02578">
    <property type="entry name" value="Cu-oxidase_4"/>
    <property type="match status" value="1"/>
</dbReference>
<evidence type="ECO:0000256" key="1">
    <source>
        <dbReference type="ARBA" id="ARBA00000553"/>
    </source>
</evidence>